<evidence type="ECO:0000313" key="2">
    <source>
        <dbReference type="Proteomes" id="UP000054567"/>
    </source>
</evidence>
<proteinExistence type="predicted"/>
<name>A0A0J6FUZ5_COCPO</name>
<sequence length="292" mass="32337">MYLYSLREEVVGNGCYRSDWFTTTHHVSKEKRGLPDRPTAVVAERRIQISTTGSKWKGSKMEAFAEFPLPSAPERVDLTRGRSKSSFEELRAGNLHMIVSAGAEIEEARAKSLLKKEAELERTPDVSQRAFSEVPSMELEHESIRAVPTAVTVSRWRGETTLTNERTRKSFEFSVTLTDGKRHATSGDATVHGATAIQTLGMCAMRSFLIRLPTTILDQDLQAILTNVSVPNGSIFEFALWRPVCAWSPHAIHTSPSAYGVVDSNYLMAAAMAMVSYDRPEMGLVIPAAESE</sequence>
<protein>
    <submittedName>
        <fullName evidence="1">Uncharacterized protein</fullName>
    </submittedName>
</protein>
<dbReference type="Proteomes" id="UP000054567">
    <property type="component" value="Unassembled WGS sequence"/>
</dbReference>
<reference evidence="2" key="3">
    <citation type="journal article" date="2010" name="Genome Res.">
        <title>Population genomic sequencing of Coccidioides fungi reveals recent hybridization and transposon control.</title>
        <authorList>
            <person name="Neafsey D.E."/>
            <person name="Barker B.M."/>
            <person name="Sharpton T.J."/>
            <person name="Stajich J.E."/>
            <person name="Park D.J."/>
            <person name="Whiston E."/>
            <person name="Hung C.-Y."/>
            <person name="McMahan C."/>
            <person name="White J."/>
            <person name="Sykes S."/>
            <person name="Heiman D."/>
            <person name="Young S."/>
            <person name="Zeng Q."/>
            <person name="Abouelleil A."/>
            <person name="Aftuck L."/>
            <person name="Bessette D."/>
            <person name="Brown A."/>
            <person name="FitzGerald M."/>
            <person name="Lui A."/>
            <person name="Macdonald J.P."/>
            <person name="Priest M."/>
            <person name="Orbach M.J."/>
            <person name="Galgiani J.N."/>
            <person name="Kirkland T.N."/>
            <person name="Cole G.T."/>
            <person name="Birren B.W."/>
            <person name="Henn M.R."/>
            <person name="Taylor J.W."/>
            <person name="Rounsley S.D."/>
        </authorList>
    </citation>
    <scope>NUCLEOTIDE SEQUENCE [LARGE SCALE GENOMIC DNA]</scope>
    <source>
        <strain evidence="2">RMSCC 3488</strain>
    </source>
</reference>
<accession>A0A0J6FUZ5</accession>
<reference evidence="2" key="2">
    <citation type="journal article" date="2009" name="Genome Res.">
        <title>Comparative genomic analyses of the human fungal pathogens Coccidioides and their relatives.</title>
        <authorList>
            <person name="Sharpton T.J."/>
            <person name="Stajich J.E."/>
            <person name="Rounsley S.D."/>
            <person name="Gardner M.J."/>
            <person name="Wortman J.R."/>
            <person name="Jordar V.S."/>
            <person name="Maiti R."/>
            <person name="Kodira C.D."/>
            <person name="Neafsey D.E."/>
            <person name="Zeng Q."/>
            <person name="Hung C.-Y."/>
            <person name="McMahan C."/>
            <person name="Muszewska A."/>
            <person name="Grynberg M."/>
            <person name="Mandel M.A."/>
            <person name="Kellner E.M."/>
            <person name="Barker B.M."/>
            <person name="Galgiani J.N."/>
            <person name="Orbach M.J."/>
            <person name="Kirkland T.N."/>
            <person name="Cole G.T."/>
            <person name="Henn M.R."/>
            <person name="Birren B.W."/>
            <person name="Taylor J.W."/>
        </authorList>
    </citation>
    <scope>NUCLEOTIDE SEQUENCE [LARGE SCALE GENOMIC DNA]</scope>
    <source>
        <strain evidence="2">RMSCC 3488</strain>
    </source>
</reference>
<gene>
    <name evidence="1" type="ORF">CPAG_09539</name>
</gene>
<dbReference type="VEuPathDB" id="FungiDB:CPAG_09539"/>
<dbReference type="AlphaFoldDB" id="A0A0J6FUZ5"/>
<organism evidence="1 2">
    <name type="scientific">Coccidioides posadasii RMSCC 3488</name>
    <dbReference type="NCBI Taxonomy" id="454284"/>
    <lineage>
        <taxon>Eukaryota</taxon>
        <taxon>Fungi</taxon>
        <taxon>Dikarya</taxon>
        <taxon>Ascomycota</taxon>
        <taxon>Pezizomycotina</taxon>
        <taxon>Eurotiomycetes</taxon>
        <taxon>Eurotiomycetidae</taxon>
        <taxon>Onygenales</taxon>
        <taxon>Onygenaceae</taxon>
        <taxon>Coccidioides</taxon>
    </lineage>
</organism>
<evidence type="ECO:0000313" key="1">
    <source>
        <dbReference type="EMBL" id="KMM73250.1"/>
    </source>
</evidence>
<dbReference type="EMBL" id="DS268114">
    <property type="protein sequence ID" value="KMM73250.1"/>
    <property type="molecule type" value="Genomic_DNA"/>
</dbReference>
<reference evidence="1 2" key="1">
    <citation type="submission" date="2007-06" db="EMBL/GenBank/DDBJ databases">
        <title>The Genome Sequence of Coccidioides posadasii RMSCC_3488.</title>
        <authorList>
            <consortium name="Coccidioides Genome Resources Consortium"/>
            <consortium name="The Broad Institute Genome Sequencing Platform"/>
            <person name="Henn M.R."/>
            <person name="Sykes S."/>
            <person name="Young S."/>
            <person name="Jaffe D."/>
            <person name="Berlin A."/>
            <person name="Alvarez P."/>
            <person name="Butler J."/>
            <person name="Gnerre S."/>
            <person name="Grabherr M."/>
            <person name="Mauceli E."/>
            <person name="Brockman W."/>
            <person name="Kodira C."/>
            <person name="Alvarado L."/>
            <person name="Zeng Q."/>
            <person name="Crawford M."/>
            <person name="Antoine C."/>
            <person name="Devon K."/>
            <person name="Galgiani J."/>
            <person name="Orsborn K."/>
            <person name="Lewis M.L."/>
            <person name="Nusbaum C."/>
            <person name="Galagan J."/>
            <person name="Birren B."/>
        </authorList>
    </citation>
    <scope>NUCLEOTIDE SEQUENCE [LARGE SCALE GENOMIC DNA]</scope>
    <source>
        <strain evidence="1 2">RMSCC 3488</strain>
    </source>
</reference>